<evidence type="ECO:0000313" key="1">
    <source>
        <dbReference type="EMBL" id="KAJ4007839.1"/>
    </source>
</evidence>
<sequence length="119" mass="13399">MYLRHTIPYSQERLQAYFDIRLAGKQQKNGDRNNIVVMDKESISISAMGSKGIKYVSTNEDGQLILSGHSHGLFYGDLKKNFLAQGHPGESDGVQVTQTDGYGEEWEFVGGMERYVSYN</sequence>
<protein>
    <submittedName>
        <fullName evidence="1">Uncharacterized protein</fullName>
    </submittedName>
</protein>
<name>A0A9W8PI61_9HYPO</name>
<accession>A0A9W8PI61</accession>
<gene>
    <name evidence="1" type="ORF">NW766_009647</name>
</gene>
<dbReference type="Proteomes" id="UP001152130">
    <property type="component" value="Unassembled WGS sequence"/>
</dbReference>
<organism evidence="1 2">
    <name type="scientific">Fusarium irregulare</name>
    <dbReference type="NCBI Taxonomy" id="2494466"/>
    <lineage>
        <taxon>Eukaryota</taxon>
        <taxon>Fungi</taxon>
        <taxon>Dikarya</taxon>
        <taxon>Ascomycota</taxon>
        <taxon>Pezizomycotina</taxon>
        <taxon>Sordariomycetes</taxon>
        <taxon>Hypocreomycetidae</taxon>
        <taxon>Hypocreales</taxon>
        <taxon>Nectriaceae</taxon>
        <taxon>Fusarium</taxon>
        <taxon>Fusarium incarnatum-equiseti species complex</taxon>
    </lineage>
</organism>
<dbReference type="EMBL" id="JAPDHF010000016">
    <property type="protein sequence ID" value="KAJ4007839.1"/>
    <property type="molecule type" value="Genomic_DNA"/>
</dbReference>
<comment type="caution">
    <text evidence="1">The sequence shown here is derived from an EMBL/GenBank/DDBJ whole genome shotgun (WGS) entry which is preliminary data.</text>
</comment>
<reference evidence="1" key="1">
    <citation type="submission" date="2022-10" db="EMBL/GenBank/DDBJ databases">
        <title>Fusarium specimens isolated from Avocado Roots.</title>
        <authorList>
            <person name="Stajich J."/>
            <person name="Roper C."/>
            <person name="Heimlech-Rivalta G."/>
        </authorList>
    </citation>
    <scope>NUCLEOTIDE SEQUENCE</scope>
    <source>
        <strain evidence="1">CF00143</strain>
    </source>
</reference>
<proteinExistence type="predicted"/>
<dbReference type="AlphaFoldDB" id="A0A9W8PI61"/>
<evidence type="ECO:0000313" key="2">
    <source>
        <dbReference type="Proteomes" id="UP001152130"/>
    </source>
</evidence>
<keyword evidence="2" id="KW-1185">Reference proteome</keyword>